<dbReference type="InterPro" id="IPR001506">
    <property type="entry name" value="Peptidase_M12A"/>
</dbReference>
<evidence type="ECO:0000313" key="6">
    <source>
        <dbReference type="Proteomes" id="UP000000305"/>
    </source>
</evidence>
<sequence>MSHSNLVEAIAIAMKFTNAMPLWLAVAILAIYSPTESKSFPKATLAKPPINDVKLSSSSRGMPAYVDDDIFVSLKSRTESFSESLNPSWVNYSDPKLLWNPQDIPYFIDPSLANYTHVITTSISKFSEVSCLRFRELYSHESNLWPKDYLYFNNSEGCASFIGRQGGAQLISLQAERCTADGAGKVMHLILHSLGFGHEHNRPDRDKAIRIHWLNVNETKRHYLIKYNGTDAAMYNESYDYDSLMHGSNTLFTINSSLVTLTARNDSIMELGNRDHLSEKDIRRLNARYSCSSTTEAPTGQTGCDPTASAPTCYGETRPTLADPTDCTKYYVCQGSEPIRMPCPEGLFYNPFIFVCDWPWATICCPATKRPNSTTISHMANTE</sequence>
<dbReference type="AlphaFoldDB" id="E9HJ82"/>
<dbReference type="InterPro" id="IPR006026">
    <property type="entry name" value="Peptidase_Metallo"/>
</dbReference>
<dbReference type="Gene3D" id="3.40.390.10">
    <property type="entry name" value="Collagenase (Catalytic Domain)"/>
    <property type="match status" value="1"/>
</dbReference>
<proteinExistence type="predicted"/>
<dbReference type="STRING" id="6669.E9HJ82"/>
<protein>
    <recommendedName>
        <fullName evidence="2">Metalloendopeptidase</fullName>
        <ecNumber evidence="2">3.4.24.-</ecNumber>
    </recommendedName>
</protein>
<dbReference type="PRINTS" id="PR00480">
    <property type="entry name" value="ASTACIN"/>
</dbReference>
<gene>
    <name evidence="5" type="ORF">DAPPUDRAFT_330318</name>
</gene>
<dbReference type="GO" id="GO:0005615">
    <property type="term" value="C:extracellular space"/>
    <property type="evidence" value="ECO:0000318"/>
    <property type="project" value="GO_Central"/>
</dbReference>
<dbReference type="SMART" id="SM00494">
    <property type="entry name" value="ChtBD2"/>
    <property type="match status" value="1"/>
</dbReference>
<keyword evidence="2" id="KW-0645">Protease</keyword>
<dbReference type="SMART" id="SM00235">
    <property type="entry name" value="ZnMc"/>
    <property type="match status" value="1"/>
</dbReference>
<dbReference type="KEGG" id="dpx:DAPPUDRAFT_330318"/>
<dbReference type="InterPro" id="IPR036508">
    <property type="entry name" value="Chitin-bd_dom_sf"/>
</dbReference>
<evidence type="ECO:0000259" key="3">
    <source>
        <dbReference type="PROSITE" id="PS50940"/>
    </source>
</evidence>
<dbReference type="PROSITE" id="PS50940">
    <property type="entry name" value="CHIT_BIND_II"/>
    <property type="match status" value="1"/>
</dbReference>
<dbReference type="InParanoid" id="E9HJ82"/>
<dbReference type="Proteomes" id="UP000000305">
    <property type="component" value="Unassembled WGS sequence"/>
</dbReference>
<dbReference type="PANTHER" id="PTHR10127">
    <property type="entry name" value="DISCOIDIN, CUB, EGF, LAMININ , AND ZINC METALLOPROTEASE DOMAIN CONTAINING"/>
    <property type="match status" value="1"/>
</dbReference>
<evidence type="ECO:0000313" key="5">
    <source>
        <dbReference type="EMBL" id="EFX68214.1"/>
    </source>
</evidence>
<dbReference type="InterPro" id="IPR034035">
    <property type="entry name" value="Astacin-like_dom"/>
</dbReference>
<dbReference type="EMBL" id="GL732660">
    <property type="protein sequence ID" value="EFX68214.1"/>
    <property type="molecule type" value="Genomic_DNA"/>
</dbReference>
<feature type="binding site" evidence="1">
    <location>
        <position position="188"/>
    </location>
    <ligand>
        <name>Zn(2+)</name>
        <dbReference type="ChEBI" id="CHEBI:29105"/>
        <note>catalytic</note>
    </ligand>
</feature>
<dbReference type="PROSITE" id="PS51864">
    <property type="entry name" value="ASTACIN"/>
    <property type="match status" value="1"/>
</dbReference>
<dbReference type="Gene3D" id="2.170.140.10">
    <property type="entry name" value="Chitin binding domain"/>
    <property type="match status" value="1"/>
</dbReference>
<dbReference type="GO" id="GO:0008061">
    <property type="term" value="F:chitin binding"/>
    <property type="evidence" value="ECO:0007669"/>
    <property type="project" value="InterPro"/>
</dbReference>
<reference evidence="5 6" key="1">
    <citation type="journal article" date="2011" name="Science">
        <title>The ecoresponsive genome of Daphnia pulex.</title>
        <authorList>
            <person name="Colbourne J.K."/>
            <person name="Pfrender M.E."/>
            <person name="Gilbert D."/>
            <person name="Thomas W.K."/>
            <person name="Tucker A."/>
            <person name="Oakley T.H."/>
            <person name="Tokishita S."/>
            <person name="Aerts A."/>
            <person name="Arnold G.J."/>
            <person name="Basu M.K."/>
            <person name="Bauer D.J."/>
            <person name="Caceres C.E."/>
            <person name="Carmel L."/>
            <person name="Casola C."/>
            <person name="Choi J.H."/>
            <person name="Detter J.C."/>
            <person name="Dong Q."/>
            <person name="Dusheyko S."/>
            <person name="Eads B.D."/>
            <person name="Frohlich T."/>
            <person name="Geiler-Samerotte K.A."/>
            <person name="Gerlach D."/>
            <person name="Hatcher P."/>
            <person name="Jogdeo S."/>
            <person name="Krijgsveld J."/>
            <person name="Kriventseva E.V."/>
            <person name="Kultz D."/>
            <person name="Laforsch C."/>
            <person name="Lindquist E."/>
            <person name="Lopez J."/>
            <person name="Manak J.R."/>
            <person name="Muller J."/>
            <person name="Pangilinan J."/>
            <person name="Patwardhan R.P."/>
            <person name="Pitluck S."/>
            <person name="Pritham E.J."/>
            <person name="Rechtsteiner A."/>
            <person name="Rho M."/>
            <person name="Rogozin I.B."/>
            <person name="Sakarya O."/>
            <person name="Salamov A."/>
            <person name="Schaack S."/>
            <person name="Shapiro H."/>
            <person name="Shiga Y."/>
            <person name="Skalitzky C."/>
            <person name="Smith Z."/>
            <person name="Souvorov A."/>
            <person name="Sung W."/>
            <person name="Tang Z."/>
            <person name="Tsuchiya D."/>
            <person name="Tu H."/>
            <person name="Vos H."/>
            <person name="Wang M."/>
            <person name="Wolf Y.I."/>
            <person name="Yamagata H."/>
            <person name="Yamada T."/>
            <person name="Ye Y."/>
            <person name="Shaw J.R."/>
            <person name="Andrews J."/>
            <person name="Crease T.J."/>
            <person name="Tang H."/>
            <person name="Lucas S.M."/>
            <person name="Robertson H.M."/>
            <person name="Bork P."/>
            <person name="Koonin E.V."/>
            <person name="Zdobnov E.M."/>
            <person name="Grigoriev I.V."/>
            <person name="Lynch M."/>
            <person name="Boore J.L."/>
        </authorList>
    </citation>
    <scope>NUCLEOTIDE SEQUENCE [LARGE SCALE GENOMIC DNA]</scope>
</reference>
<dbReference type="CDD" id="cd04280">
    <property type="entry name" value="ZnMc_astacin_like"/>
    <property type="match status" value="1"/>
</dbReference>
<dbReference type="GO" id="GO:0008270">
    <property type="term" value="F:zinc ion binding"/>
    <property type="evidence" value="ECO:0007669"/>
    <property type="project" value="UniProtKB-UniRule"/>
</dbReference>
<dbReference type="InterPro" id="IPR024079">
    <property type="entry name" value="MetalloPept_cat_dom_sf"/>
</dbReference>
<keyword evidence="6" id="KW-1185">Reference proteome</keyword>
<dbReference type="Pfam" id="PF01400">
    <property type="entry name" value="Astacin"/>
    <property type="match status" value="1"/>
</dbReference>
<feature type="binding site" evidence="1">
    <location>
        <position position="198"/>
    </location>
    <ligand>
        <name>Zn(2+)</name>
        <dbReference type="ChEBI" id="CHEBI:29105"/>
        <note>catalytic</note>
    </ligand>
</feature>
<keyword evidence="2" id="KW-0378">Hydrolase</keyword>
<dbReference type="PANTHER" id="PTHR10127:SF883">
    <property type="entry name" value="ZINC METALLOPROTEINASE NAS-8"/>
    <property type="match status" value="1"/>
</dbReference>
<dbReference type="OrthoDB" id="291007at2759"/>
<organism evidence="5 6">
    <name type="scientific">Daphnia pulex</name>
    <name type="common">Water flea</name>
    <dbReference type="NCBI Taxonomy" id="6669"/>
    <lineage>
        <taxon>Eukaryota</taxon>
        <taxon>Metazoa</taxon>
        <taxon>Ecdysozoa</taxon>
        <taxon>Arthropoda</taxon>
        <taxon>Crustacea</taxon>
        <taxon>Branchiopoda</taxon>
        <taxon>Diplostraca</taxon>
        <taxon>Cladocera</taxon>
        <taxon>Anomopoda</taxon>
        <taxon>Daphniidae</taxon>
        <taxon>Daphnia</taxon>
    </lineage>
</organism>
<accession>E9HJ82</accession>
<dbReference type="EC" id="3.4.24.-" evidence="2"/>
<feature type="domain" description="Peptidase M12A" evidence="4">
    <location>
        <begin position="90"/>
        <end position="292"/>
    </location>
</feature>
<dbReference type="HOGENOM" id="CLU_722114_0_0_1"/>
<feature type="domain" description="Chitin-binding type-2" evidence="3">
    <location>
        <begin position="310"/>
        <end position="364"/>
    </location>
</feature>
<dbReference type="Pfam" id="PF01607">
    <property type="entry name" value="CBM_14"/>
    <property type="match status" value="1"/>
</dbReference>
<comment type="caution">
    <text evidence="1">Lacks conserved residue(s) required for the propagation of feature annotation.</text>
</comment>
<evidence type="ECO:0000259" key="4">
    <source>
        <dbReference type="PROSITE" id="PS51864"/>
    </source>
</evidence>
<keyword evidence="1 2" id="KW-0862">Zinc</keyword>
<dbReference type="PhylomeDB" id="E9HJ82"/>
<name>E9HJ82_DAPPU</name>
<dbReference type="OMA" id="PWATICC"/>
<dbReference type="SUPFAM" id="SSF55486">
    <property type="entry name" value="Metalloproteases ('zincins'), catalytic domain"/>
    <property type="match status" value="1"/>
</dbReference>
<comment type="cofactor">
    <cofactor evidence="1 2">
        <name>Zn(2+)</name>
        <dbReference type="ChEBI" id="CHEBI:29105"/>
    </cofactor>
    <text evidence="1 2">Binds 1 zinc ion per subunit.</text>
</comment>
<keyword evidence="2" id="KW-0482">Metalloprotease</keyword>
<evidence type="ECO:0000256" key="2">
    <source>
        <dbReference type="RuleBase" id="RU361183"/>
    </source>
</evidence>
<dbReference type="GO" id="GO:0006508">
    <property type="term" value="P:proteolysis"/>
    <property type="evidence" value="ECO:0007669"/>
    <property type="project" value="UniProtKB-KW"/>
</dbReference>
<evidence type="ECO:0000256" key="1">
    <source>
        <dbReference type="PROSITE-ProRule" id="PRU01211"/>
    </source>
</evidence>
<dbReference type="GO" id="GO:0004222">
    <property type="term" value="F:metalloendopeptidase activity"/>
    <property type="evidence" value="ECO:0000318"/>
    <property type="project" value="GO_Central"/>
</dbReference>
<dbReference type="SUPFAM" id="SSF57625">
    <property type="entry name" value="Invertebrate chitin-binding proteins"/>
    <property type="match status" value="1"/>
</dbReference>
<keyword evidence="1 2" id="KW-0479">Metal-binding</keyword>
<feature type="binding site" evidence="1">
    <location>
        <position position="192"/>
    </location>
    <ligand>
        <name>Zn(2+)</name>
        <dbReference type="ChEBI" id="CHEBI:29105"/>
        <note>catalytic</note>
    </ligand>
</feature>
<dbReference type="InterPro" id="IPR002557">
    <property type="entry name" value="Chitin-bd_dom"/>
</dbReference>
<dbReference type="eggNOG" id="KOG3714">
    <property type="taxonomic scope" value="Eukaryota"/>
</dbReference>